<evidence type="ECO:0000313" key="4">
    <source>
        <dbReference type="Proteomes" id="UP000469734"/>
    </source>
</evidence>
<dbReference type="SUPFAM" id="SSF51261">
    <property type="entry name" value="Duplicated hybrid motif"/>
    <property type="match status" value="1"/>
</dbReference>
<dbReference type="InterPro" id="IPR011055">
    <property type="entry name" value="Dup_hybrid_motif"/>
</dbReference>
<dbReference type="Proteomes" id="UP000469734">
    <property type="component" value="Unassembled WGS sequence"/>
</dbReference>
<protein>
    <submittedName>
        <fullName evidence="3">Peptidoglycan DD-metalloendopeptidase family protein</fullName>
    </submittedName>
</protein>
<keyword evidence="1" id="KW-0732">Signal</keyword>
<evidence type="ECO:0000313" key="3">
    <source>
        <dbReference type="EMBL" id="MYM74420.1"/>
    </source>
</evidence>
<dbReference type="PANTHER" id="PTHR21666">
    <property type="entry name" value="PEPTIDASE-RELATED"/>
    <property type="match status" value="1"/>
</dbReference>
<organism evidence="3 4">
    <name type="scientific">Duganella margarita</name>
    <dbReference type="NCBI Taxonomy" id="2692170"/>
    <lineage>
        <taxon>Bacteria</taxon>
        <taxon>Pseudomonadati</taxon>
        <taxon>Pseudomonadota</taxon>
        <taxon>Betaproteobacteria</taxon>
        <taxon>Burkholderiales</taxon>
        <taxon>Oxalobacteraceae</taxon>
        <taxon>Telluria group</taxon>
        <taxon>Duganella</taxon>
    </lineage>
</organism>
<dbReference type="InterPro" id="IPR050570">
    <property type="entry name" value="Cell_wall_metabolism_enzyme"/>
</dbReference>
<name>A0A7X4H403_9BURK</name>
<feature type="chain" id="PRO_5030584927" evidence="1">
    <location>
        <begin position="19"/>
        <end position="366"/>
    </location>
</feature>
<dbReference type="EMBL" id="WWCR01000023">
    <property type="protein sequence ID" value="MYM74420.1"/>
    <property type="molecule type" value="Genomic_DNA"/>
</dbReference>
<dbReference type="Gene3D" id="2.70.70.10">
    <property type="entry name" value="Glucose Permease (Domain IIA)"/>
    <property type="match status" value="1"/>
</dbReference>
<comment type="caution">
    <text evidence="3">The sequence shown here is derived from an EMBL/GenBank/DDBJ whole genome shotgun (WGS) entry which is preliminary data.</text>
</comment>
<proteinExistence type="predicted"/>
<feature type="signal peptide" evidence="1">
    <location>
        <begin position="1"/>
        <end position="18"/>
    </location>
</feature>
<accession>A0A7X4H403</accession>
<dbReference type="CDD" id="cd12797">
    <property type="entry name" value="M23_peptidase"/>
    <property type="match status" value="1"/>
</dbReference>
<gene>
    <name evidence="3" type="ORF">GTP56_19800</name>
</gene>
<dbReference type="AlphaFoldDB" id="A0A7X4H403"/>
<dbReference type="RefSeq" id="WP_161051369.1">
    <property type="nucleotide sequence ID" value="NZ_WWCR01000023.1"/>
</dbReference>
<dbReference type="InterPro" id="IPR016047">
    <property type="entry name" value="M23ase_b-sheet_dom"/>
</dbReference>
<evidence type="ECO:0000259" key="2">
    <source>
        <dbReference type="Pfam" id="PF01551"/>
    </source>
</evidence>
<dbReference type="Pfam" id="PF01551">
    <property type="entry name" value="Peptidase_M23"/>
    <property type="match status" value="1"/>
</dbReference>
<dbReference type="GO" id="GO:0004222">
    <property type="term" value="F:metalloendopeptidase activity"/>
    <property type="evidence" value="ECO:0007669"/>
    <property type="project" value="TreeGrafter"/>
</dbReference>
<feature type="domain" description="M23ase beta-sheet core" evidence="2">
    <location>
        <begin position="221"/>
        <end position="322"/>
    </location>
</feature>
<sequence length="366" mass="38957">MSIKTFAVLCCTIASAHAAMPQGCDDIPAAPPVAQMRQPAFPPVQLEIRTPQPPTAFPIEGRNLLLYELHLHTYADQPLSVKGVEIISDQGRLLANVSEAQLKNRMRQYGSGGTAVVFLCLAFDGAAVPQALRNRVLLADSFADGPLIGTHTTPLKALGPPLSGPGWSADNGPGLASHHRTGVFVAGGLAYNTRRYAIDWKKYQDGQPYKGDPRDAHAHLAYGAEVLAVADGIVVAARNDMPDNVPRTSAGFTPAVPMTMDNLAGNFIVIDLGDGQYAQYAHLRPGSVKVMAGDRVRRGQPVAQVGISGDARVPHLHFQVSSSADFLSGEGLPYVIDVFQLNGQRRSAEYPPDGAVVGFTPRTAPN</sequence>
<evidence type="ECO:0000256" key="1">
    <source>
        <dbReference type="SAM" id="SignalP"/>
    </source>
</evidence>
<reference evidence="3 4" key="1">
    <citation type="submission" date="2019-12" db="EMBL/GenBank/DDBJ databases">
        <title>Novel species isolated from a subtropical stream in China.</title>
        <authorList>
            <person name="Lu H."/>
        </authorList>
    </citation>
    <scope>NUCLEOTIDE SEQUENCE [LARGE SCALE GENOMIC DNA]</scope>
    <source>
        <strain evidence="3 4">FT134W</strain>
    </source>
</reference>
<dbReference type="PANTHER" id="PTHR21666:SF270">
    <property type="entry name" value="MUREIN HYDROLASE ACTIVATOR ENVC"/>
    <property type="match status" value="1"/>
</dbReference>